<dbReference type="EC" id="2.7.13.3" evidence="2"/>
<proteinExistence type="predicted"/>
<evidence type="ECO:0000256" key="2">
    <source>
        <dbReference type="ARBA" id="ARBA00012438"/>
    </source>
</evidence>
<evidence type="ECO:0000256" key="4">
    <source>
        <dbReference type="SAM" id="Phobius"/>
    </source>
</evidence>
<dbReference type="Pfam" id="PF02518">
    <property type="entry name" value="HATPase_c"/>
    <property type="match status" value="1"/>
</dbReference>
<evidence type="ECO:0000313" key="7">
    <source>
        <dbReference type="Proteomes" id="UP000664034"/>
    </source>
</evidence>
<dbReference type="PRINTS" id="PR00344">
    <property type="entry name" value="BCTRLSENSOR"/>
</dbReference>
<dbReference type="GO" id="GO:0000155">
    <property type="term" value="F:phosphorelay sensor kinase activity"/>
    <property type="evidence" value="ECO:0007669"/>
    <property type="project" value="InterPro"/>
</dbReference>
<dbReference type="SMART" id="SM00388">
    <property type="entry name" value="HisKA"/>
    <property type="match status" value="1"/>
</dbReference>
<keyword evidence="6" id="KW-0418">Kinase</keyword>
<keyword evidence="6" id="KW-0808">Transferase</keyword>
<feature type="domain" description="Histidine kinase" evidence="5">
    <location>
        <begin position="132"/>
        <end position="376"/>
    </location>
</feature>
<dbReference type="PANTHER" id="PTHR43065">
    <property type="entry name" value="SENSOR HISTIDINE KINASE"/>
    <property type="match status" value="1"/>
</dbReference>
<dbReference type="CDD" id="cd00082">
    <property type="entry name" value="HisKA"/>
    <property type="match status" value="1"/>
</dbReference>
<dbReference type="InterPro" id="IPR036890">
    <property type="entry name" value="HATPase_C_sf"/>
</dbReference>
<feature type="transmembrane region" description="Helical" evidence="4">
    <location>
        <begin position="31"/>
        <end position="50"/>
    </location>
</feature>
<dbReference type="InterPro" id="IPR005467">
    <property type="entry name" value="His_kinase_dom"/>
</dbReference>
<dbReference type="InterPro" id="IPR036097">
    <property type="entry name" value="HisK_dim/P_sf"/>
</dbReference>
<keyword evidence="4" id="KW-0812">Transmembrane</keyword>
<keyword evidence="7" id="KW-1185">Reference proteome</keyword>
<dbReference type="Gene3D" id="1.10.287.130">
    <property type="match status" value="1"/>
</dbReference>
<reference evidence="6" key="1">
    <citation type="submission" date="2021-03" db="EMBL/GenBank/DDBJ databases">
        <title>Fibrella sp. HMF5335 genome sequencing and assembly.</title>
        <authorList>
            <person name="Kang H."/>
            <person name="Kim H."/>
            <person name="Bae S."/>
            <person name="Joh K."/>
        </authorList>
    </citation>
    <scope>NUCLEOTIDE SEQUENCE</scope>
    <source>
        <strain evidence="6">HMF5335</strain>
    </source>
</reference>
<dbReference type="PROSITE" id="PS50109">
    <property type="entry name" value="HIS_KIN"/>
    <property type="match status" value="1"/>
</dbReference>
<keyword evidence="3" id="KW-0597">Phosphoprotein</keyword>
<organism evidence="6 7">
    <name type="scientific">Fibrella rubiginis</name>
    <dbReference type="NCBI Taxonomy" id="2817060"/>
    <lineage>
        <taxon>Bacteria</taxon>
        <taxon>Pseudomonadati</taxon>
        <taxon>Bacteroidota</taxon>
        <taxon>Cytophagia</taxon>
        <taxon>Cytophagales</taxon>
        <taxon>Spirosomataceae</taxon>
        <taxon>Fibrella</taxon>
    </lineage>
</organism>
<evidence type="ECO:0000256" key="3">
    <source>
        <dbReference type="ARBA" id="ARBA00022553"/>
    </source>
</evidence>
<accession>A0A939K000</accession>
<dbReference type="SUPFAM" id="SSF55874">
    <property type="entry name" value="ATPase domain of HSP90 chaperone/DNA topoisomerase II/histidine kinase"/>
    <property type="match status" value="1"/>
</dbReference>
<dbReference type="AlphaFoldDB" id="A0A939K000"/>
<keyword evidence="4" id="KW-0472">Membrane</keyword>
<dbReference type="EMBL" id="JAFMYV010000001">
    <property type="protein sequence ID" value="MBO0935572.1"/>
    <property type="molecule type" value="Genomic_DNA"/>
</dbReference>
<dbReference type="PANTHER" id="PTHR43065:SF42">
    <property type="entry name" value="TWO-COMPONENT SENSOR PPRA"/>
    <property type="match status" value="1"/>
</dbReference>
<dbReference type="Gene3D" id="3.30.565.10">
    <property type="entry name" value="Histidine kinase-like ATPase, C-terminal domain"/>
    <property type="match status" value="1"/>
</dbReference>
<dbReference type="InterPro" id="IPR004358">
    <property type="entry name" value="Sig_transdc_His_kin-like_C"/>
</dbReference>
<evidence type="ECO:0000313" key="6">
    <source>
        <dbReference type="EMBL" id="MBO0935572.1"/>
    </source>
</evidence>
<gene>
    <name evidence="6" type="ORF">J2I47_03325</name>
</gene>
<evidence type="ECO:0000259" key="5">
    <source>
        <dbReference type="PROSITE" id="PS50109"/>
    </source>
</evidence>
<dbReference type="InterPro" id="IPR003661">
    <property type="entry name" value="HisK_dim/P_dom"/>
</dbReference>
<dbReference type="SMART" id="SM00387">
    <property type="entry name" value="HATPase_c"/>
    <property type="match status" value="1"/>
</dbReference>
<protein>
    <recommendedName>
        <fullName evidence="2">histidine kinase</fullName>
        <ecNumber evidence="2">2.7.13.3</ecNumber>
    </recommendedName>
</protein>
<dbReference type="SUPFAM" id="SSF47384">
    <property type="entry name" value="Homodimeric domain of signal transducing histidine kinase"/>
    <property type="match status" value="1"/>
</dbReference>
<sequence length="376" mass="41729">MGGALFCFLLFFAYDRLERDGLLKLDQADVHLFYIVGVCCVPIAMSLYLARTFVATQRRLTGQLLEIQRLSKQSFEQEQDRQQMLMRQKDILAQQVSERTAQLQASLDELRTTQDQLVQKEKMASLGELTAGIAHEIQNPLNFVNNFSEVSTELVRELEEERAKGVERDTELEAEILADLNQNLEKIGHHGQRASAIVRSMLQHSRTSTGQREPTDINALADEYLRLSYHGLRAKEKAFNAAMDADFAADLPLISVVGQDIGRVLLNLFNNAFYAVQQKHLSGQGGSGYQPRVRVQTRAVKGGIEIRVADNGVGMNEDVAQKLFQPFFTTKPAGSGTGLGLSLSYDIITKGHGGSLRVESVEGEGATFIVMIPNAR</sequence>
<comment type="catalytic activity">
    <reaction evidence="1">
        <text>ATP + protein L-histidine = ADP + protein N-phospho-L-histidine.</text>
        <dbReference type="EC" id="2.7.13.3"/>
    </reaction>
</comment>
<name>A0A939K000_9BACT</name>
<keyword evidence="4" id="KW-1133">Transmembrane helix</keyword>
<dbReference type="Proteomes" id="UP000664034">
    <property type="component" value="Unassembled WGS sequence"/>
</dbReference>
<dbReference type="Pfam" id="PF00512">
    <property type="entry name" value="HisKA"/>
    <property type="match status" value="1"/>
</dbReference>
<dbReference type="InterPro" id="IPR003594">
    <property type="entry name" value="HATPase_dom"/>
</dbReference>
<comment type="caution">
    <text evidence="6">The sequence shown here is derived from an EMBL/GenBank/DDBJ whole genome shotgun (WGS) entry which is preliminary data.</text>
</comment>
<evidence type="ECO:0000256" key="1">
    <source>
        <dbReference type="ARBA" id="ARBA00000085"/>
    </source>
</evidence>